<reference evidence="3 4" key="1">
    <citation type="submission" date="2018-12" db="EMBL/GenBank/DDBJ databases">
        <title>Genome sequence and assembly of Colletotrichum trifolii.</title>
        <authorList>
            <person name="Gan P."/>
            <person name="Shirasu K."/>
        </authorList>
    </citation>
    <scope>NUCLEOTIDE SEQUENCE [LARGE SCALE GENOMIC DNA]</scope>
    <source>
        <strain evidence="3 4">543-2</strain>
    </source>
</reference>
<dbReference type="PANTHER" id="PTHR42089:SF1">
    <property type="entry name" value="YALI0F09427P"/>
    <property type="match status" value="1"/>
</dbReference>
<sequence>MLEHGKHWTKGGDSGTFLTPTIQSGPLLPTSSRPFHSDLPAFETVAGTTPRSELPDPPVATAATISTIMYNNRSHPLLQQVPLIVSPFISLPTATTLSYNYKAMPSALPPSVLGVSDSSASSSDPAAKPKYVVSPSGHAAHPDEIIASCRQLQAHISKMQEDAERDLRELEQRIRDRELAEKRRVAPGWLDSEARLLEPERKPGNVLEDAQTTAAEAGASEMPANDQGAELDRAFGGLTMK</sequence>
<comment type="caution">
    <text evidence="3">The sequence shown here is derived from an EMBL/GenBank/DDBJ whole genome shotgun (WGS) entry which is preliminary data.</text>
</comment>
<name>A0A4R8RY69_COLTR</name>
<dbReference type="AlphaFoldDB" id="A0A4R8RY69"/>
<evidence type="ECO:0000313" key="3">
    <source>
        <dbReference type="EMBL" id="TDZ68454.1"/>
    </source>
</evidence>
<accession>A0A4R8RY69</accession>
<dbReference type="STRING" id="5466.A0A4R8RY69"/>
<evidence type="ECO:0000256" key="2">
    <source>
        <dbReference type="SAM" id="MobiDB-lite"/>
    </source>
</evidence>
<feature type="region of interest" description="Disordered" evidence="2">
    <location>
        <begin position="195"/>
        <end position="227"/>
    </location>
</feature>
<organism evidence="3 4">
    <name type="scientific">Colletotrichum trifolii</name>
    <dbReference type="NCBI Taxonomy" id="5466"/>
    <lineage>
        <taxon>Eukaryota</taxon>
        <taxon>Fungi</taxon>
        <taxon>Dikarya</taxon>
        <taxon>Ascomycota</taxon>
        <taxon>Pezizomycotina</taxon>
        <taxon>Sordariomycetes</taxon>
        <taxon>Hypocreomycetidae</taxon>
        <taxon>Glomerellales</taxon>
        <taxon>Glomerellaceae</taxon>
        <taxon>Colletotrichum</taxon>
        <taxon>Colletotrichum orbiculare species complex</taxon>
    </lineage>
</organism>
<protein>
    <submittedName>
        <fullName evidence="3">Uncharacterized protein</fullName>
    </submittedName>
</protein>
<evidence type="ECO:0000313" key="4">
    <source>
        <dbReference type="Proteomes" id="UP000295703"/>
    </source>
</evidence>
<proteinExistence type="predicted"/>
<dbReference type="EMBL" id="RYZW01000011">
    <property type="protein sequence ID" value="TDZ68454.1"/>
    <property type="molecule type" value="Genomic_DNA"/>
</dbReference>
<dbReference type="Proteomes" id="UP000295703">
    <property type="component" value="Unassembled WGS sequence"/>
</dbReference>
<keyword evidence="4" id="KW-1185">Reference proteome</keyword>
<gene>
    <name evidence="3" type="ORF">CTRI78_v002176</name>
</gene>
<dbReference type="PANTHER" id="PTHR42089">
    <property type="entry name" value="YALI0F09427P"/>
    <property type="match status" value="1"/>
</dbReference>
<feature type="compositionally biased region" description="Low complexity" evidence="2">
    <location>
        <begin position="116"/>
        <end position="130"/>
    </location>
</feature>
<keyword evidence="1" id="KW-0175">Coiled coil</keyword>
<evidence type="ECO:0000256" key="1">
    <source>
        <dbReference type="SAM" id="Coils"/>
    </source>
</evidence>
<feature type="region of interest" description="Disordered" evidence="2">
    <location>
        <begin position="112"/>
        <end position="139"/>
    </location>
</feature>
<feature type="coiled-coil region" evidence="1">
    <location>
        <begin position="149"/>
        <end position="180"/>
    </location>
</feature>